<feature type="coiled-coil region" evidence="1">
    <location>
        <begin position="377"/>
        <end position="443"/>
    </location>
</feature>
<feature type="coiled-coil region" evidence="1">
    <location>
        <begin position="624"/>
        <end position="679"/>
    </location>
</feature>
<dbReference type="EMBL" id="JAAOIC020000060">
    <property type="protein sequence ID" value="KAG8035309.1"/>
    <property type="molecule type" value="Genomic_DNA"/>
</dbReference>
<dbReference type="Proteomes" id="UP000729913">
    <property type="component" value="Unassembled WGS sequence"/>
</dbReference>
<evidence type="ECO:0000256" key="2">
    <source>
        <dbReference type="SAM" id="MobiDB-lite"/>
    </source>
</evidence>
<sequence>MSRLNLSETIDKADDKIYIPKASRSVSNHGRNTSGTRARSKIPTIVSSSQNTAADTSQMSTAKEMTSPPTVWENRSRMTSRSFNSSPSKTRAFNFSSANQRILERQYKNKQNRYMSIQSEIQEKQLSALNMYEEVSQLREKIMAIGGKDPGKIESIKSISGDFSIKFNENYTNNDNNRGNRERAMINLSINKEFASTLQNDLEDYPKGCLTLCEDVINKHSELIKSIDSLNLNEDKKLREFFLKQLNDWRTETESFKVSIEITKKSIEESKSEMTNKVKAMWEEIDVSRFKIRQLETMSNEVVNKLRKKIEAEAEKFNQLRETKDVTDNDLRKTKAVVQELEARIQSDEIKIIKSQEYVKSLKSQLHQNDKIFDNRTRDLNNSLKNAEETIENLENQRNKLEISLIELQDKLTEVQLERDRAIQEARKRIEEENAELNKSSQVEKLNCEIASLNKELITCKDFISEINVQKLSTDQDLECQLEEERARIKDLTQDYQSLQRTFETTQERVIDLEKQVASIYGNDLKNLKDLKDVPKDSWEALEVLKINEELGQEITDLKRKNIELDSSLADAVNKFHQRDQQIHEQAEQIRVLDQMIAYLKNKNHGISTDQEVTKEISTNTEAIQKLYEMVETKELQLTRLEKLVKQMEDQEERAQEQRTRLERRIAQLELALQTKNNKDPRYADYSIYEQAFQAVPSSSRYLDPQTKPRTPEYAYNTRLVQEQVARTLELERNYQKYKQKSQHIECFYNWMVQRSPNFDDLNNSEDYHHSRNRYPNRPTVPHIDVGSYAYQVVDNCAREFKTLNMHYRHKSSRAHSSRSHKPKSSEN</sequence>
<feature type="compositionally biased region" description="Polar residues" evidence="2">
    <location>
        <begin position="24"/>
        <end position="37"/>
    </location>
</feature>
<evidence type="ECO:0000313" key="4">
    <source>
        <dbReference type="Proteomes" id="UP000729913"/>
    </source>
</evidence>
<dbReference type="OrthoDB" id="8197438at2759"/>
<dbReference type="AlphaFoldDB" id="A0A8J5R201"/>
<name>A0A8J5R201_9HYME</name>
<gene>
    <name evidence="3" type="ORF">G9C98_006755</name>
</gene>
<accession>A0A8J5R201</accession>
<feature type="coiled-coil region" evidence="1">
    <location>
        <begin position="295"/>
        <end position="351"/>
    </location>
</feature>
<proteinExistence type="predicted"/>
<feature type="coiled-coil region" evidence="1">
    <location>
        <begin position="475"/>
        <end position="516"/>
    </location>
</feature>
<feature type="region of interest" description="Disordered" evidence="2">
    <location>
        <begin position="809"/>
        <end position="828"/>
    </location>
</feature>
<comment type="caution">
    <text evidence="3">The sequence shown here is derived from an EMBL/GenBank/DDBJ whole genome shotgun (WGS) entry which is preliminary data.</text>
</comment>
<feature type="region of interest" description="Disordered" evidence="2">
    <location>
        <begin position="21"/>
        <end position="91"/>
    </location>
</feature>
<protein>
    <submittedName>
        <fullName evidence="3">Uncharacterized protein</fullName>
    </submittedName>
</protein>
<evidence type="ECO:0000256" key="1">
    <source>
        <dbReference type="SAM" id="Coils"/>
    </source>
</evidence>
<reference evidence="3" key="1">
    <citation type="submission" date="2020-03" db="EMBL/GenBank/DDBJ databases">
        <authorList>
            <person name="Chebbi M.A."/>
            <person name="Drezen J.M."/>
        </authorList>
    </citation>
    <scope>NUCLEOTIDE SEQUENCE</scope>
    <source>
        <tissue evidence="3">Whole body</tissue>
    </source>
</reference>
<organism evidence="3 4">
    <name type="scientific">Cotesia typhae</name>
    <dbReference type="NCBI Taxonomy" id="2053667"/>
    <lineage>
        <taxon>Eukaryota</taxon>
        <taxon>Metazoa</taxon>
        <taxon>Ecdysozoa</taxon>
        <taxon>Arthropoda</taxon>
        <taxon>Hexapoda</taxon>
        <taxon>Insecta</taxon>
        <taxon>Pterygota</taxon>
        <taxon>Neoptera</taxon>
        <taxon>Endopterygota</taxon>
        <taxon>Hymenoptera</taxon>
        <taxon>Apocrita</taxon>
        <taxon>Ichneumonoidea</taxon>
        <taxon>Braconidae</taxon>
        <taxon>Microgastrinae</taxon>
        <taxon>Cotesia</taxon>
    </lineage>
</organism>
<keyword evidence="1" id="KW-0175">Coiled coil</keyword>
<evidence type="ECO:0000313" key="3">
    <source>
        <dbReference type="EMBL" id="KAG8035309.1"/>
    </source>
</evidence>
<keyword evidence="4" id="KW-1185">Reference proteome</keyword>
<reference evidence="3" key="2">
    <citation type="submission" date="2021-04" db="EMBL/GenBank/DDBJ databases">
        <title>Genome-wide patterns of bracovirus chromosomal integration into multiple host tissues during parasitism.</title>
        <authorList>
            <person name="Chebbi M.A.C."/>
        </authorList>
    </citation>
    <scope>NUCLEOTIDE SEQUENCE</scope>
    <source>
        <tissue evidence="3">Whole body</tissue>
    </source>
</reference>
<feature type="compositionally biased region" description="Polar residues" evidence="2">
    <location>
        <begin position="77"/>
        <end position="91"/>
    </location>
</feature>
<feature type="compositionally biased region" description="Polar residues" evidence="2">
    <location>
        <begin position="45"/>
        <end position="69"/>
    </location>
</feature>